<dbReference type="Proteomes" id="UP001590951">
    <property type="component" value="Unassembled WGS sequence"/>
</dbReference>
<dbReference type="PANTHER" id="PTHR36091:SF2">
    <property type="entry name" value="AMINOGLYCOSIDE PHOSPHOTRANSFERASE DOMAIN-CONTAINING PROTEIN"/>
    <property type="match status" value="1"/>
</dbReference>
<comment type="caution">
    <text evidence="2">The sequence shown here is derived from an EMBL/GenBank/DDBJ whole genome shotgun (WGS) entry which is preliminary data.</text>
</comment>
<dbReference type="InterPro" id="IPR051035">
    <property type="entry name" value="Mito_inheritance_9"/>
</dbReference>
<protein>
    <recommendedName>
        <fullName evidence="1">Aminoglycoside phosphotransferase domain-containing protein</fullName>
    </recommendedName>
</protein>
<gene>
    <name evidence="2" type="ORF">ABVK25_011123</name>
</gene>
<sequence length="594" mass="68699">MLATLNPAPPSLLNYDRSLLNLVRLSEHFNPLKRLARASKRRVRGRRSIASTRYYSTMSELCSKPHRELFTYTSGRYLYNEKLRLAERHVHFNVPALKDIATNCVGRRCVTRMEKLAEGGFSRVFLLTMDDGFEVIAKLPYSLTVPKHVTTESEVATLDFLSSKRVPVPRVYAWSSEGDNAVGSEYVIMEKAPGQPLESRWFSLTQKERVRLVTSFVEIERKMFSFALGSYGSLYYKGRLPSHLQADLYGPETLDESGDASRFCIGPSTDYMFWRGKRAQLDLNRGPWRNQHEYLRSVGQREIEWTRKFGKAQVNDFPHNTVLKGEVSPKIYLDLLDKYLSVAPYLLPEDRGNPLNRPTLRHPDLNPSNLFVSDSCEVSCIIDWQHTTTLPLLLMAGNPPLFENPDPEPPKGFEKPSLPADYDSLSPEEKIQVDELHRQRVLFYLYMIFNAKDNKPHLDALRYPILMPCQHIVDRAGRQWSGNTITLKGALVRVVNNWDQLAQGISCPVQFDSDDEKEFLHIEGQWFTATTLLEHWRSVLDDLGQDGWVRNESYEKVVEMNRELKREWLDEAEDDEDLLCVEKYWPFQDHEELD</sequence>
<dbReference type="Gene3D" id="3.30.200.20">
    <property type="entry name" value="Phosphorylase Kinase, domain 1"/>
    <property type="match status" value="1"/>
</dbReference>
<evidence type="ECO:0000313" key="3">
    <source>
        <dbReference type="Proteomes" id="UP001590951"/>
    </source>
</evidence>
<name>A0ABR4AQM2_9LECA</name>
<dbReference type="InterPro" id="IPR011009">
    <property type="entry name" value="Kinase-like_dom_sf"/>
</dbReference>
<evidence type="ECO:0000313" key="2">
    <source>
        <dbReference type="EMBL" id="KAL2048027.1"/>
    </source>
</evidence>
<accession>A0ABR4AQM2</accession>
<dbReference type="SUPFAM" id="SSF56112">
    <property type="entry name" value="Protein kinase-like (PK-like)"/>
    <property type="match status" value="1"/>
</dbReference>
<proteinExistence type="predicted"/>
<feature type="domain" description="Aminoglycoside phosphotransferase" evidence="1">
    <location>
        <begin position="118"/>
        <end position="388"/>
    </location>
</feature>
<dbReference type="Pfam" id="PF01636">
    <property type="entry name" value="APH"/>
    <property type="match status" value="1"/>
</dbReference>
<reference evidence="2 3" key="1">
    <citation type="submission" date="2024-09" db="EMBL/GenBank/DDBJ databases">
        <title>Rethinking Asexuality: The Enigmatic Case of Functional Sexual Genes in Lepraria (Stereocaulaceae).</title>
        <authorList>
            <person name="Doellman M."/>
            <person name="Sun Y."/>
            <person name="Barcenas-Pena A."/>
            <person name="Lumbsch H.T."/>
            <person name="Grewe F."/>
        </authorList>
    </citation>
    <scope>NUCLEOTIDE SEQUENCE [LARGE SCALE GENOMIC DNA]</scope>
    <source>
        <strain evidence="2 3">Grewe 0041</strain>
    </source>
</reference>
<dbReference type="EMBL" id="JBHFEH010000085">
    <property type="protein sequence ID" value="KAL2048027.1"/>
    <property type="molecule type" value="Genomic_DNA"/>
</dbReference>
<organism evidence="2 3">
    <name type="scientific">Lepraria finkii</name>
    <dbReference type="NCBI Taxonomy" id="1340010"/>
    <lineage>
        <taxon>Eukaryota</taxon>
        <taxon>Fungi</taxon>
        <taxon>Dikarya</taxon>
        <taxon>Ascomycota</taxon>
        <taxon>Pezizomycotina</taxon>
        <taxon>Lecanoromycetes</taxon>
        <taxon>OSLEUM clade</taxon>
        <taxon>Lecanoromycetidae</taxon>
        <taxon>Lecanorales</taxon>
        <taxon>Lecanorineae</taxon>
        <taxon>Stereocaulaceae</taxon>
        <taxon>Lepraria</taxon>
    </lineage>
</organism>
<dbReference type="InterPro" id="IPR002575">
    <property type="entry name" value="Aminoglycoside_PTrfase"/>
</dbReference>
<dbReference type="PANTHER" id="PTHR36091">
    <property type="entry name" value="ALTERED INHERITANCE OF MITOCHONDRIA PROTEIN 9, MITOCHONDRIAL"/>
    <property type="match status" value="1"/>
</dbReference>
<evidence type="ECO:0000259" key="1">
    <source>
        <dbReference type="Pfam" id="PF01636"/>
    </source>
</evidence>
<keyword evidence="3" id="KW-1185">Reference proteome</keyword>